<dbReference type="RefSeq" id="XP_001456226.1">
    <property type="nucleotide sequence ID" value="XM_001456189.2"/>
</dbReference>
<dbReference type="FunFam" id="2.40.70.10:FF:000104">
    <property type="entry name" value="Uncharacterized protein"/>
    <property type="match status" value="1"/>
</dbReference>
<dbReference type="PROSITE" id="PS51767">
    <property type="entry name" value="PEPTIDASE_A1"/>
    <property type="match status" value="1"/>
</dbReference>
<evidence type="ECO:0000256" key="7">
    <source>
        <dbReference type="RuleBase" id="RU000454"/>
    </source>
</evidence>
<gene>
    <name evidence="10" type="ORF">GSPATT00021997001</name>
</gene>
<comment type="similarity">
    <text evidence="1 7">Belongs to the peptidase A1 family.</text>
</comment>
<evidence type="ECO:0000313" key="10">
    <source>
        <dbReference type="EMBL" id="CAK88829.1"/>
    </source>
</evidence>
<feature type="domain" description="Peptidase A1" evidence="9">
    <location>
        <begin position="89"/>
        <end position="415"/>
    </location>
</feature>
<evidence type="ECO:0000256" key="1">
    <source>
        <dbReference type="ARBA" id="ARBA00007447"/>
    </source>
</evidence>
<dbReference type="PROSITE" id="PS00141">
    <property type="entry name" value="ASP_PROTEASE"/>
    <property type="match status" value="2"/>
</dbReference>
<keyword evidence="8" id="KW-0732">Signal</keyword>
<dbReference type="GO" id="GO:0004190">
    <property type="term" value="F:aspartic-type endopeptidase activity"/>
    <property type="evidence" value="ECO:0000318"/>
    <property type="project" value="GO_Central"/>
</dbReference>
<keyword evidence="11" id="KW-1185">Reference proteome</keyword>
<dbReference type="PRINTS" id="PR00792">
    <property type="entry name" value="PEPSIN"/>
</dbReference>
<evidence type="ECO:0000256" key="4">
    <source>
        <dbReference type="ARBA" id="ARBA00022801"/>
    </source>
</evidence>
<evidence type="ECO:0000313" key="11">
    <source>
        <dbReference type="Proteomes" id="UP000000600"/>
    </source>
</evidence>
<dbReference type="STRING" id="5888.A0E0L2"/>
<keyword evidence="3 7" id="KW-0064">Aspartyl protease</keyword>
<dbReference type="InterPro" id="IPR033121">
    <property type="entry name" value="PEPTIDASE_A1"/>
</dbReference>
<evidence type="ECO:0000256" key="3">
    <source>
        <dbReference type="ARBA" id="ARBA00022750"/>
    </source>
</evidence>
<evidence type="ECO:0000259" key="9">
    <source>
        <dbReference type="PROSITE" id="PS51767"/>
    </source>
</evidence>
<dbReference type="AlphaFoldDB" id="A0E0L2"/>
<dbReference type="GeneID" id="5042011"/>
<accession>A0E0L2</accession>
<dbReference type="InterPro" id="IPR021109">
    <property type="entry name" value="Peptidase_aspartic_dom_sf"/>
</dbReference>
<dbReference type="InParanoid" id="A0E0L2"/>
<evidence type="ECO:0000256" key="8">
    <source>
        <dbReference type="SAM" id="SignalP"/>
    </source>
</evidence>
<dbReference type="EMBL" id="CT868651">
    <property type="protein sequence ID" value="CAK88829.1"/>
    <property type="molecule type" value="Genomic_DNA"/>
</dbReference>
<feature type="chain" id="PRO_5002624163" description="Peptidase A1 domain-containing protein" evidence="8">
    <location>
        <begin position="19"/>
        <end position="418"/>
    </location>
</feature>
<dbReference type="HOGENOM" id="CLU_013253_3_2_1"/>
<evidence type="ECO:0000256" key="5">
    <source>
        <dbReference type="PIRSR" id="PIRSR601461-1"/>
    </source>
</evidence>
<protein>
    <recommendedName>
        <fullName evidence="9">Peptidase A1 domain-containing protein</fullName>
    </recommendedName>
</protein>
<feature type="signal peptide" evidence="8">
    <location>
        <begin position="1"/>
        <end position="18"/>
    </location>
</feature>
<dbReference type="SUPFAM" id="SSF50630">
    <property type="entry name" value="Acid proteases"/>
    <property type="match status" value="1"/>
</dbReference>
<evidence type="ECO:0000256" key="2">
    <source>
        <dbReference type="ARBA" id="ARBA00022670"/>
    </source>
</evidence>
<proteinExistence type="inferred from homology"/>
<dbReference type="PANTHER" id="PTHR47966">
    <property type="entry name" value="BETA-SITE APP-CLEAVING ENZYME, ISOFORM A-RELATED"/>
    <property type="match status" value="1"/>
</dbReference>
<feature type="active site" evidence="5">
    <location>
        <position position="107"/>
    </location>
</feature>
<keyword evidence="4 7" id="KW-0378">Hydrolase</keyword>
<dbReference type="Gene3D" id="2.40.70.10">
    <property type="entry name" value="Acid Proteases"/>
    <property type="match status" value="2"/>
</dbReference>
<dbReference type="KEGG" id="ptm:GSPATT00021997001"/>
<dbReference type="PROSITE" id="PS51257">
    <property type="entry name" value="PROKAR_LIPOPROTEIN"/>
    <property type="match status" value="1"/>
</dbReference>
<dbReference type="eggNOG" id="KOG1339">
    <property type="taxonomic scope" value="Eukaryota"/>
</dbReference>
<name>A0E0L2_PARTE</name>
<keyword evidence="6" id="KW-1015">Disulfide bond</keyword>
<dbReference type="InterPro" id="IPR001969">
    <property type="entry name" value="Aspartic_peptidase_AS"/>
</dbReference>
<evidence type="ECO:0000256" key="6">
    <source>
        <dbReference type="PIRSR" id="PIRSR601461-2"/>
    </source>
</evidence>
<feature type="disulfide bond" evidence="6">
    <location>
        <begin position="120"/>
        <end position="125"/>
    </location>
</feature>
<reference evidence="10 11" key="1">
    <citation type="journal article" date="2006" name="Nature">
        <title>Global trends of whole-genome duplications revealed by the ciliate Paramecium tetraurelia.</title>
        <authorList>
            <consortium name="Genoscope"/>
            <person name="Aury J.-M."/>
            <person name="Jaillon O."/>
            <person name="Duret L."/>
            <person name="Noel B."/>
            <person name="Jubin C."/>
            <person name="Porcel B.M."/>
            <person name="Segurens B."/>
            <person name="Daubin V."/>
            <person name="Anthouard V."/>
            <person name="Aiach N."/>
            <person name="Arnaiz O."/>
            <person name="Billaut A."/>
            <person name="Beisson J."/>
            <person name="Blanc I."/>
            <person name="Bouhouche K."/>
            <person name="Camara F."/>
            <person name="Duharcourt S."/>
            <person name="Guigo R."/>
            <person name="Gogendeau D."/>
            <person name="Katinka M."/>
            <person name="Keller A.-M."/>
            <person name="Kissmehl R."/>
            <person name="Klotz C."/>
            <person name="Koll F."/>
            <person name="Le Moue A."/>
            <person name="Lepere C."/>
            <person name="Malinsky S."/>
            <person name="Nowacki M."/>
            <person name="Nowak J.K."/>
            <person name="Plattner H."/>
            <person name="Poulain J."/>
            <person name="Ruiz F."/>
            <person name="Serrano V."/>
            <person name="Zagulski M."/>
            <person name="Dessen P."/>
            <person name="Betermier M."/>
            <person name="Weissenbach J."/>
            <person name="Scarpelli C."/>
            <person name="Schachter V."/>
            <person name="Sperling L."/>
            <person name="Meyer E."/>
            <person name="Cohen J."/>
            <person name="Wincker P."/>
        </authorList>
    </citation>
    <scope>NUCLEOTIDE SEQUENCE [LARGE SCALE GENOMIC DNA]</scope>
    <source>
        <strain evidence="10 11">Stock d4-2</strain>
    </source>
</reference>
<dbReference type="Pfam" id="PF00026">
    <property type="entry name" value="Asp"/>
    <property type="match status" value="1"/>
</dbReference>
<dbReference type="PANTHER" id="PTHR47966:SF51">
    <property type="entry name" value="BETA-SITE APP-CLEAVING ENZYME, ISOFORM A-RELATED"/>
    <property type="match status" value="1"/>
</dbReference>
<dbReference type="MEROPS" id="A01.058"/>
<dbReference type="InterPro" id="IPR001461">
    <property type="entry name" value="Aspartic_peptidase_A1"/>
</dbReference>
<dbReference type="OrthoDB" id="771136at2759"/>
<sequence>MKLVIGLAILLTLSSCASFLEEQQPLENKIYKIKLDRTESQAKKSLFDFITTSQQYRNSPDILDGSDMAMAQTQQKESIKLYNFKNTQYTGEIGLGDQGNKFKVIFDTGSANIWLNSARCNDYGCKNHKQYDGSKSATYEHLGYDLDVEFGTGELMGEINADTAFVGGVKIAKQEFAEIVRENGDVFAQSDFDGIVGLAYPSMAAYNFNPLFDNIIKQKLLDRNVFSFYFSRQEGSRSSELTFGGWDTDHFQGELHFHNVVNKYYWLLDADNILVNGQDLGLCKHGCKVVADTGTSLLTGPSDDLYGLLDTLNIDENCKNVKELPKLTFVLDGINYDLDANDYVMKIDSQGNEVAYDTFASSDSFVEMGANCQCVGSFMPLDIPSPNGPAWILGDTFLSKFYSVYDRDNDRVGFARAK</sequence>
<dbReference type="Proteomes" id="UP000000600">
    <property type="component" value="Unassembled WGS sequence"/>
</dbReference>
<keyword evidence="2 7" id="KW-0645">Protease</keyword>
<dbReference type="OMA" id="DMQYYGE"/>
<dbReference type="FunFam" id="2.40.70.10:FF:000171">
    <property type="entry name" value="Eukaryotic aspartyl protease family protein"/>
    <property type="match status" value="1"/>
</dbReference>
<feature type="active site" evidence="5">
    <location>
        <position position="292"/>
    </location>
</feature>
<dbReference type="GO" id="GO:0006508">
    <property type="term" value="P:proteolysis"/>
    <property type="evidence" value="ECO:0000318"/>
    <property type="project" value="GO_Central"/>
</dbReference>
<organism evidence="10 11">
    <name type="scientific">Paramecium tetraurelia</name>
    <dbReference type="NCBI Taxonomy" id="5888"/>
    <lineage>
        <taxon>Eukaryota</taxon>
        <taxon>Sar</taxon>
        <taxon>Alveolata</taxon>
        <taxon>Ciliophora</taxon>
        <taxon>Intramacronucleata</taxon>
        <taxon>Oligohymenophorea</taxon>
        <taxon>Peniculida</taxon>
        <taxon>Parameciidae</taxon>
        <taxon>Paramecium</taxon>
    </lineage>
</organism>